<keyword evidence="1" id="KW-0472">Membrane</keyword>
<keyword evidence="3" id="KW-0547">Nucleotide-binding</keyword>
<evidence type="ECO:0000256" key="1">
    <source>
        <dbReference type="SAM" id="Phobius"/>
    </source>
</evidence>
<evidence type="ECO:0000313" key="3">
    <source>
        <dbReference type="EMBL" id="PRQ07077.1"/>
    </source>
</evidence>
<accession>A0A2S9YPR4</accession>
<keyword evidence="1" id="KW-0812">Transmembrane</keyword>
<keyword evidence="3" id="KW-0067">ATP-binding</keyword>
<dbReference type="RefSeq" id="WP_181233796.1">
    <property type="nucleotide sequence ID" value="NZ_PVNL01000059.1"/>
</dbReference>
<reference evidence="3 4" key="1">
    <citation type="submission" date="2018-03" db="EMBL/GenBank/DDBJ databases">
        <title>Draft Genome Sequences of the Obligatory Marine Myxobacteria Enhygromyxa salina SWB007.</title>
        <authorList>
            <person name="Poehlein A."/>
            <person name="Moghaddam J.A."/>
            <person name="Harms H."/>
            <person name="Alanjari M."/>
            <person name="Koenig G.M."/>
            <person name="Daniel R."/>
            <person name="Schaeberle T.F."/>
        </authorList>
    </citation>
    <scope>NUCLEOTIDE SEQUENCE [LARGE SCALE GENOMIC DNA]</scope>
    <source>
        <strain evidence="3 4">SWB007</strain>
    </source>
</reference>
<dbReference type="GO" id="GO:0016787">
    <property type="term" value="F:hydrolase activity"/>
    <property type="evidence" value="ECO:0007669"/>
    <property type="project" value="UniProtKB-KW"/>
</dbReference>
<name>A0A2S9YPR4_9BACT</name>
<dbReference type="SMART" id="SM00240">
    <property type="entry name" value="FHA"/>
    <property type="match status" value="1"/>
</dbReference>
<dbReference type="InterPro" id="IPR008984">
    <property type="entry name" value="SMAD_FHA_dom_sf"/>
</dbReference>
<feature type="domain" description="FHA" evidence="2">
    <location>
        <begin position="27"/>
        <end position="76"/>
    </location>
</feature>
<organism evidence="3 4">
    <name type="scientific">Enhygromyxa salina</name>
    <dbReference type="NCBI Taxonomy" id="215803"/>
    <lineage>
        <taxon>Bacteria</taxon>
        <taxon>Pseudomonadati</taxon>
        <taxon>Myxococcota</taxon>
        <taxon>Polyangia</taxon>
        <taxon>Nannocystales</taxon>
        <taxon>Nannocystaceae</taxon>
        <taxon>Enhygromyxa</taxon>
    </lineage>
</organism>
<dbReference type="EMBL" id="PVNL01000059">
    <property type="protein sequence ID" value="PRQ07077.1"/>
    <property type="molecule type" value="Genomic_DNA"/>
</dbReference>
<dbReference type="Proteomes" id="UP000238823">
    <property type="component" value="Unassembled WGS sequence"/>
</dbReference>
<keyword evidence="1" id="KW-1133">Transmembrane helix</keyword>
<dbReference type="GO" id="GO:0005524">
    <property type="term" value="F:ATP binding"/>
    <property type="evidence" value="ECO:0007669"/>
    <property type="project" value="UniProtKB-KW"/>
</dbReference>
<evidence type="ECO:0000259" key="2">
    <source>
        <dbReference type="PROSITE" id="PS50006"/>
    </source>
</evidence>
<dbReference type="Pfam" id="PF00498">
    <property type="entry name" value="FHA"/>
    <property type="match status" value="1"/>
</dbReference>
<sequence length="156" mass="16998">MSEFVARLIELGEGRNDRAHDLSLGDHVLGRGVGVDVTLDHVDVSRRHAELVVTPDGAMIRDLGSKNGFIVDGRSVSQASLEHGSRVTFGEMRLRFEHHGARVDRLLARSGELTVRRPKPATNPAKLAVKRRPSLLVPIVATLTFTLLLTALLVLG</sequence>
<dbReference type="EC" id="3.6.3.-" evidence="3"/>
<gene>
    <name evidence="3" type="ORF">ENSA7_32160</name>
</gene>
<dbReference type="AlphaFoldDB" id="A0A2S9YPR4"/>
<dbReference type="SUPFAM" id="SSF49879">
    <property type="entry name" value="SMAD/FHA domain"/>
    <property type="match status" value="1"/>
</dbReference>
<dbReference type="InterPro" id="IPR000253">
    <property type="entry name" value="FHA_dom"/>
</dbReference>
<dbReference type="Gene3D" id="2.60.200.20">
    <property type="match status" value="1"/>
</dbReference>
<comment type="caution">
    <text evidence="3">The sequence shown here is derived from an EMBL/GenBank/DDBJ whole genome shotgun (WGS) entry which is preliminary data.</text>
</comment>
<proteinExistence type="predicted"/>
<dbReference type="PROSITE" id="PS50006">
    <property type="entry name" value="FHA_DOMAIN"/>
    <property type="match status" value="1"/>
</dbReference>
<keyword evidence="3" id="KW-0378">Hydrolase</keyword>
<evidence type="ECO:0000313" key="4">
    <source>
        <dbReference type="Proteomes" id="UP000238823"/>
    </source>
</evidence>
<protein>
    <submittedName>
        <fullName evidence="3">ABC transporter ATP-binding/permease protein</fullName>
        <ecNumber evidence="3">3.6.3.-</ecNumber>
    </submittedName>
</protein>
<feature type="transmembrane region" description="Helical" evidence="1">
    <location>
        <begin position="135"/>
        <end position="155"/>
    </location>
</feature>
<dbReference type="CDD" id="cd00060">
    <property type="entry name" value="FHA"/>
    <property type="match status" value="1"/>
</dbReference>